<dbReference type="InterPro" id="IPR036890">
    <property type="entry name" value="HATPase_C_sf"/>
</dbReference>
<dbReference type="GO" id="GO:0042802">
    <property type="term" value="F:identical protein binding"/>
    <property type="evidence" value="ECO:0007669"/>
    <property type="project" value="TreeGrafter"/>
</dbReference>
<protein>
    <submittedName>
        <fullName evidence="6">Signal transduction histidine kinase regulating citrate/malate metabolism</fullName>
    </submittedName>
</protein>
<dbReference type="RefSeq" id="WP_012448015.1">
    <property type="nucleotide sequence ID" value="NC_010718.1"/>
</dbReference>
<dbReference type="PANTHER" id="PTHR40448">
    <property type="entry name" value="TWO-COMPONENT SENSOR HISTIDINE KINASE"/>
    <property type="match status" value="1"/>
</dbReference>
<sequence>MNHKKFITISLIQTMIIVVITVILISSELFKLEQNWLWLYFLIMTVVIIGALNIYFLFRIERSMSKEKELAMLRTDLKNTESLINLLRQQGHDHINHIQTVTSMLILEEYDTAKDYLQGIVQNYRFTGDFLRLGNPTLTALVNTKKELANKNGLEFIVEKYCRVKLNKIKPWDISSIVGNLIENAMEHVLSNKDLPQKIYFNLEHTENMKGYRFKISNPYNGELNEIKNFFAQGFSSKKASGRGYGLSIVKNIVDSYNGKIDVFKENGNITFLVELME</sequence>
<feature type="domain" description="Histidine kinase/HSP90-like ATPase" evidence="5">
    <location>
        <begin position="169"/>
        <end position="278"/>
    </location>
</feature>
<dbReference type="Pfam" id="PF14689">
    <property type="entry name" value="SPOB_a"/>
    <property type="match status" value="1"/>
</dbReference>
<dbReference type="InterPro" id="IPR032834">
    <property type="entry name" value="NatK-like_C"/>
</dbReference>
<dbReference type="Proteomes" id="UP000001683">
    <property type="component" value="Chromosome"/>
</dbReference>
<dbReference type="Gene3D" id="1.10.287.130">
    <property type="match status" value="1"/>
</dbReference>
<dbReference type="OrthoDB" id="1634477at2"/>
<dbReference type="eggNOG" id="COG3290">
    <property type="taxonomic scope" value="Bacteria"/>
</dbReference>
<dbReference type="EMBL" id="CP001034">
    <property type="protein sequence ID" value="ACB85145.1"/>
    <property type="molecule type" value="Genomic_DNA"/>
</dbReference>
<evidence type="ECO:0000256" key="2">
    <source>
        <dbReference type="ARBA" id="ARBA00022679"/>
    </source>
</evidence>
<dbReference type="HOGENOM" id="CLU_020211_8_0_9"/>
<evidence type="ECO:0000313" key="7">
    <source>
        <dbReference type="Proteomes" id="UP000001683"/>
    </source>
</evidence>
<dbReference type="KEGG" id="nth:Nther_1570"/>
<dbReference type="GO" id="GO:0000155">
    <property type="term" value="F:phosphorelay sensor kinase activity"/>
    <property type="evidence" value="ECO:0007669"/>
    <property type="project" value="InterPro"/>
</dbReference>
<dbReference type="SUPFAM" id="SSF55890">
    <property type="entry name" value="Sporulation response regulatory protein Spo0B"/>
    <property type="match status" value="1"/>
</dbReference>
<gene>
    <name evidence="6" type="ordered locus">Nther_1570</name>
</gene>
<keyword evidence="1" id="KW-0597">Phosphoprotein</keyword>
<reference evidence="6 7" key="1">
    <citation type="submission" date="2008-04" db="EMBL/GenBank/DDBJ databases">
        <title>Complete sequence of chromosome of Natranaerobius thermophilus JW/NM-WN-LF.</title>
        <authorList>
            <consortium name="US DOE Joint Genome Institute"/>
            <person name="Copeland A."/>
            <person name="Lucas S."/>
            <person name="Lapidus A."/>
            <person name="Glavina del Rio T."/>
            <person name="Dalin E."/>
            <person name="Tice H."/>
            <person name="Bruce D."/>
            <person name="Goodwin L."/>
            <person name="Pitluck S."/>
            <person name="Chertkov O."/>
            <person name="Brettin T."/>
            <person name="Detter J.C."/>
            <person name="Han C."/>
            <person name="Kuske C.R."/>
            <person name="Schmutz J."/>
            <person name="Larimer F."/>
            <person name="Land M."/>
            <person name="Hauser L."/>
            <person name="Kyrpides N."/>
            <person name="Lykidis A."/>
            <person name="Mesbah N.M."/>
            <person name="Wiegel J."/>
        </authorList>
    </citation>
    <scope>NUCLEOTIDE SEQUENCE [LARGE SCALE GENOMIC DNA]</scope>
    <source>
        <strain evidence="7">ATCC BAA-1301 / DSM 18059 / JW/NM-WN-LF</strain>
    </source>
</reference>
<dbReference type="InterPro" id="IPR039506">
    <property type="entry name" value="SPOB_a"/>
</dbReference>
<keyword evidence="2" id="KW-0808">Transferase</keyword>
<dbReference type="AlphaFoldDB" id="B2A4G8"/>
<feature type="transmembrane region" description="Helical" evidence="4">
    <location>
        <begin position="37"/>
        <end position="58"/>
    </location>
</feature>
<evidence type="ECO:0000256" key="3">
    <source>
        <dbReference type="ARBA" id="ARBA00022777"/>
    </source>
</evidence>
<dbReference type="STRING" id="457570.Nther_1570"/>
<keyword evidence="4" id="KW-0472">Membrane</keyword>
<proteinExistence type="predicted"/>
<organism evidence="6 7">
    <name type="scientific">Natranaerobius thermophilus (strain ATCC BAA-1301 / DSM 18059 / JW/NM-WN-LF)</name>
    <dbReference type="NCBI Taxonomy" id="457570"/>
    <lineage>
        <taxon>Bacteria</taxon>
        <taxon>Bacillati</taxon>
        <taxon>Bacillota</taxon>
        <taxon>Clostridia</taxon>
        <taxon>Natranaerobiales</taxon>
        <taxon>Natranaerobiaceae</taxon>
        <taxon>Natranaerobius</taxon>
    </lineage>
</organism>
<dbReference type="InterPro" id="IPR003594">
    <property type="entry name" value="HATPase_dom"/>
</dbReference>
<evidence type="ECO:0000256" key="1">
    <source>
        <dbReference type="ARBA" id="ARBA00022553"/>
    </source>
</evidence>
<keyword evidence="4" id="KW-0812">Transmembrane</keyword>
<keyword evidence="3 6" id="KW-0418">Kinase</keyword>
<dbReference type="SUPFAM" id="SSF55874">
    <property type="entry name" value="ATPase domain of HSP90 chaperone/DNA topoisomerase II/histidine kinase"/>
    <property type="match status" value="1"/>
</dbReference>
<reference evidence="6 7" key="2">
    <citation type="journal article" date="2011" name="J. Bacteriol.">
        <title>Complete genome sequence of the anaerobic, halophilic alkalithermophile Natranaerobius thermophilus JW/NM-WN-LF.</title>
        <authorList>
            <person name="Zhao B."/>
            <person name="Mesbah N.M."/>
            <person name="Dalin E."/>
            <person name="Goodwin L."/>
            <person name="Nolan M."/>
            <person name="Pitluck S."/>
            <person name="Chertkov O."/>
            <person name="Brettin T.S."/>
            <person name="Han J."/>
            <person name="Larimer F.W."/>
            <person name="Land M.L."/>
            <person name="Hauser L."/>
            <person name="Kyrpides N."/>
            <person name="Wiegel J."/>
        </authorList>
    </citation>
    <scope>NUCLEOTIDE SEQUENCE [LARGE SCALE GENOMIC DNA]</scope>
    <source>
        <strain evidence="7">ATCC BAA-1301 / DSM 18059 / JW/NM-WN-LF</strain>
    </source>
</reference>
<evidence type="ECO:0000256" key="4">
    <source>
        <dbReference type="SAM" id="Phobius"/>
    </source>
</evidence>
<dbReference type="PANTHER" id="PTHR40448:SF1">
    <property type="entry name" value="TWO-COMPONENT SENSOR HISTIDINE KINASE"/>
    <property type="match status" value="1"/>
</dbReference>
<accession>B2A4G8</accession>
<dbReference type="SMART" id="SM00387">
    <property type="entry name" value="HATPase_c"/>
    <property type="match status" value="1"/>
</dbReference>
<feature type="transmembrane region" description="Helical" evidence="4">
    <location>
        <begin position="7"/>
        <end position="25"/>
    </location>
</feature>
<dbReference type="InterPro" id="IPR016120">
    <property type="entry name" value="Sig_transdc_His_kin_SpoOB"/>
</dbReference>
<name>B2A4G8_NATTJ</name>
<keyword evidence="4" id="KW-1133">Transmembrane helix</keyword>
<evidence type="ECO:0000313" key="6">
    <source>
        <dbReference type="EMBL" id="ACB85145.1"/>
    </source>
</evidence>
<evidence type="ECO:0000259" key="5">
    <source>
        <dbReference type="SMART" id="SM00387"/>
    </source>
</evidence>
<dbReference type="Gene3D" id="3.30.565.10">
    <property type="entry name" value="Histidine kinase-like ATPase, C-terminal domain"/>
    <property type="match status" value="1"/>
</dbReference>
<keyword evidence="7" id="KW-1185">Reference proteome</keyword>
<dbReference type="InParanoid" id="B2A4G8"/>
<dbReference type="FunCoup" id="B2A4G8">
    <property type="interactions" value="83"/>
</dbReference>
<dbReference type="Pfam" id="PF14501">
    <property type="entry name" value="HATPase_c_5"/>
    <property type="match status" value="1"/>
</dbReference>